<dbReference type="AlphaFoldDB" id="A0A8X6MW80"/>
<reference evidence="1" key="1">
    <citation type="submission" date="2020-08" db="EMBL/GenBank/DDBJ databases">
        <title>Multicomponent nature underlies the extraordinary mechanical properties of spider dragline silk.</title>
        <authorList>
            <person name="Kono N."/>
            <person name="Nakamura H."/>
            <person name="Mori M."/>
            <person name="Yoshida Y."/>
            <person name="Ohtoshi R."/>
            <person name="Malay A.D."/>
            <person name="Moran D.A.P."/>
            <person name="Tomita M."/>
            <person name="Numata K."/>
            <person name="Arakawa K."/>
        </authorList>
    </citation>
    <scope>NUCLEOTIDE SEQUENCE</scope>
</reference>
<evidence type="ECO:0000313" key="1">
    <source>
        <dbReference type="EMBL" id="GFS81401.1"/>
    </source>
</evidence>
<sequence>MGRPCQSLHDSRVAGCSLRNAIVSAAVRLKVVRNASTGGGISERMVRGHAPPQKGGHFRGPFCESGIRCTRWTEDGGMASG</sequence>
<comment type="caution">
    <text evidence="1">The sequence shown here is derived from an EMBL/GenBank/DDBJ whole genome shotgun (WGS) entry which is preliminary data.</text>
</comment>
<protein>
    <submittedName>
        <fullName evidence="1">Uncharacterized protein</fullName>
    </submittedName>
</protein>
<accession>A0A8X6MW80</accession>
<proteinExistence type="predicted"/>
<gene>
    <name evidence="1" type="ORF">NPIL_279461</name>
</gene>
<name>A0A8X6MW80_NEPPI</name>
<organism evidence="1 2">
    <name type="scientific">Nephila pilipes</name>
    <name type="common">Giant wood spider</name>
    <name type="synonym">Nephila maculata</name>
    <dbReference type="NCBI Taxonomy" id="299642"/>
    <lineage>
        <taxon>Eukaryota</taxon>
        <taxon>Metazoa</taxon>
        <taxon>Ecdysozoa</taxon>
        <taxon>Arthropoda</taxon>
        <taxon>Chelicerata</taxon>
        <taxon>Arachnida</taxon>
        <taxon>Araneae</taxon>
        <taxon>Araneomorphae</taxon>
        <taxon>Entelegynae</taxon>
        <taxon>Araneoidea</taxon>
        <taxon>Nephilidae</taxon>
        <taxon>Nephila</taxon>
    </lineage>
</organism>
<dbReference type="EMBL" id="BMAW01051594">
    <property type="protein sequence ID" value="GFS81401.1"/>
    <property type="molecule type" value="Genomic_DNA"/>
</dbReference>
<dbReference type="Proteomes" id="UP000887013">
    <property type="component" value="Unassembled WGS sequence"/>
</dbReference>
<keyword evidence="2" id="KW-1185">Reference proteome</keyword>
<evidence type="ECO:0000313" key="2">
    <source>
        <dbReference type="Proteomes" id="UP000887013"/>
    </source>
</evidence>